<organism evidence="2 3">
    <name type="scientific">Acer yangbiense</name>
    <dbReference type="NCBI Taxonomy" id="1000413"/>
    <lineage>
        <taxon>Eukaryota</taxon>
        <taxon>Viridiplantae</taxon>
        <taxon>Streptophyta</taxon>
        <taxon>Embryophyta</taxon>
        <taxon>Tracheophyta</taxon>
        <taxon>Spermatophyta</taxon>
        <taxon>Magnoliopsida</taxon>
        <taxon>eudicotyledons</taxon>
        <taxon>Gunneridae</taxon>
        <taxon>Pentapetalae</taxon>
        <taxon>rosids</taxon>
        <taxon>malvids</taxon>
        <taxon>Sapindales</taxon>
        <taxon>Sapindaceae</taxon>
        <taxon>Hippocastanoideae</taxon>
        <taxon>Acereae</taxon>
        <taxon>Acer</taxon>
    </lineage>
</organism>
<evidence type="ECO:0000313" key="3">
    <source>
        <dbReference type="Proteomes" id="UP000323000"/>
    </source>
</evidence>
<dbReference type="PANTHER" id="PTHR37718:SF2">
    <property type="entry name" value="OS03G0205150 PROTEIN"/>
    <property type="match status" value="1"/>
</dbReference>
<evidence type="ECO:0000256" key="1">
    <source>
        <dbReference type="SAM" id="MobiDB-lite"/>
    </source>
</evidence>
<feature type="region of interest" description="Disordered" evidence="1">
    <location>
        <begin position="74"/>
        <end position="108"/>
    </location>
</feature>
<dbReference type="Proteomes" id="UP000323000">
    <property type="component" value="Chromosome 6"/>
</dbReference>
<keyword evidence="3" id="KW-1185">Reference proteome</keyword>
<protein>
    <submittedName>
        <fullName evidence="2">Uncharacterized protein</fullName>
    </submittedName>
</protein>
<proteinExistence type="predicted"/>
<evidence type="ECO:0000313" key="2">
    <source>
        <dbReference type="EMBL" id="TXG59295.1"/>
    </source>
</evidence>
<gene>
    <name evidence="2" type="ORF">EZV62_013868</name>
</gene>
<accession>A0A5C7HR73</accession>
<dbReference type="AlphaFoldDB" id="A0A5C7HR73"/>
<reference evidence="3" key="1">
    <citation type="journal article" date="2019" name="Gigascience">
        <title>De novo genome assembly of the endangered Acer yangbiense, a plant species with extremely small populations endemic to Yunnan Province, China.</title>
        <authorList>
            <person name="Yang J."/>
            <person name="Wariss H.M."/>
            <person name="Tao L."/>
            <person name="Zhang R."/>
            <person name="Yun Q."/>
            <person name="Hollingsworth P."/>
            <person name="Dao Z."/>
            <person name="Luo G."/>
            <person name="Guo H."/>
            <person name="Ma Y."/>
            <person name="Sun W."/>
        </authorList>
    </citation>
    <scope>NUCLEOTIDE SEQUENCE [LARGE SCALE GENOMIC DNA]</scope>
    <source>
        <strain evidence="3">cv. Malutang</strain>
    </source>
</reference>
<sequence>MDPRHTGEMLKHLEKQNELLNEVHKSMSSELHKLQVEEEMLMRKFYELMASQGLTKKADACLGQDLTNNKICLRTDLGKNEDGSNATDDQETGHSPSSVSATTSNDQQ</sequence>
<dbReference type="PANTHER" id="PTHR37718">
    <property type="entry name" value="BNAC03G61340D PROTEIN"/>
    <property type="match status" value="1"/>
</dbReference>
<name>A0A5C7HR73_9ROSI</name>
<dbReference type="OrthoDB" id="1266663at2759"/>
<dbReference type="EMBL" id="VAHF01000006">
    <property type="protein sequence ID" value="TXG59295.1"/>
    <property type="molecule type" value="Genomic_DNA"/>
</dbReference>
<feature type="compositionally biased region" description="Polar residues" evidence="1">
    <location>
        <begin position="83"/>
        <end position="108"/>
    </location>
</feature>
<comment type="caution">
    <text evidence="2">The sequence shown here is derived from an EMBL/GenBank/DDBJ whole genome shotgun (WGS) entry which is preliminary data.</text>
</comment>